<keyword evidence="1" id="KW-0805">Transcription regulation</keyword>
<dbReference type="EMBL" id="JBHSGK010000004">
    <property type="protein sequence ID" value="MFC4736093.1"/>
    <property type="molecule type" value="Genomic_DNA"/>
</dbReference>
<feature type="domain" description="HTH gntR-type" evidence="4">
    <location>
        <begin position="3"/>
        <end position="71"/>
    </location>
</feature>
<dbReference type="InterPro" id="IPR011711">
    <property type="entry name" value="GntR_C"/>
</dbReference>
<evidence type="ECO:0000256" key="2">
    <source>
        <dbReference type="ARBA" id="ARBA00023125"/>
    </source>
</evidence>
<comment type="caution">
    <text evidence="5">The sequence shown here is derived from an EMBL/GenBank/DDBJ whole genome shotgun (WGS) entry which is preliminary data.</text>
</comment>
<evidence type="ECO:0000259" key="4">
    <source>
        <dbReference type="PROSITE" id="PS50949"/>
    </source>
</evidence>
<name>A0ABV9NRQ1_9BACI</name>
<evidence type="ECO:0000256" key="3">
    <source>
        <dbReference type="ARBA" id="ARBA00023163"/>
    </source>
</evidence>
<dbReference type="CDD" id="cd07377">
    <property type="entry name" value="WHTH_GntR"/>
    <property type="match status" value="1"/>
</dbReference>
<protein>
    <submittedName>
        <fullName evidence="5">FadR/GntR family transcriptional regulator</fullName>
    </submittedName>
</protein>
<dbReference type="SUPFAM" id="SSF48008">
    <property type="entry name" value="GntR ligand-binding domain-like"/>
    <property type="match status" value="1"/>
</dbReference>
<proteinExistence type="predicted"/>
<dbReference type="PANTHER" id="PTHR43537:SF44">
    <property type="entry name" value="GNTR FAMILY REGULATORY PROTEIN"/>
    <property type="match status" value="1"/>
</dbReference>
<dbReference type="SMART" id="SM00345">
    <property type="entry name" value="HTH_GNTR"/>
    <property type="match status" value="1"/>
</dbReference>
<keyword evidence="2" id="KW-0238">DNA-binding</keyword>
<organism evidence="5 6">
    <name type="scientific">Bacillus daqingensis</name>
    <dbReference type="NCBI Taxonomy" id="872396"/>
    <lineage>
        <taxon>Bacteria</taxon>
        <taxon>Bacillati</taxon>
        <taxon>Bacillota</taxon>
        <taxon>Bacilli</taxon>
        <taxon>Bacillales</taxon>
        <taxon>Bacillaceae</taxon>
        <taxon>Bacillus</taxon>
    </lineage>
</organism>
<reference evidence="6" key="1">
    <citation type="journal article" date="2019" name="Int. J. Syst. Evol. Microbiol.">
        <title>The Global Catalogue of Microorganisms (GCM) 10K type strain sequencing project: providing services to taxonomists for standard genome sequencing and annotation.</title>
        <authorList>
            <consortium name="The Broad Institute Genomics Platform"/>
            <consortium name="The Broad Institute Genome Sequencing Center for Infectious Disease"/>
            <person name="Wu L."/>
            <person name="Ma J."/>
        </authorList>
    </citation>
    <scope>NUCLEOTIDE SEQUENCE [LARGE SCALE GENOMIC DNA]</scope>
    <source>
        <strain evidence="6">JCM 12165</strain>
    </source>
</reference>
<evidence type="ECO:0000313" key="5">
    <source>
        <dbReference type="EMBL" id="MFC4736093.1"/>
    </source>
</evidence>
<dbReference type="Gene3D" id="1.20.120.530">
    <property type="entry name" value="GntR ligand-binding domain-like"/>
    <property type="match status" value="1"/>
</dbReference>
<dbReference type="InterPro" id="IPR036390">
    <property type="entry name" value="WH_DNA-bd_sf"/>
</dbReference>
<evidence type="ECO:0000256" key="1">
    <source>
        <dbReference type="ARBA" id="ARBA00023015"/>
    </source>
</evidence>
<dbReference type="Pfam" id="PF07729">
    <property type="entry name" value="FCD"/>
    <property type="match status" value="1"/>
</dbReference>
<evidence type="ECO:0000313" key="6">
    <source>
        <dbReference type="Proteomes" id="UP001595896"/>
    </source>
</evidence>
<dbReference type="InterPro" id="IPR008920">
    <property type="entry name" value="TF_FadR/GntR_C"/>
</dbReference>
<dbReference type="InterPro" id="IPR036388">
    <property type="entry name" value="WH-like_DNA-bd_sf"/>
</dbReference>
<dbReference type="SUPFAM" id="SSF46785">
    <property type="entry name" value="Winged helix' DNA-binding domain"/>
    <property type="match status" value="1"/>
</dbReference>
<keyword evidence="3" id="KW-0804">Transcription</keyword>
<gene>
    <name evidence="5" type="ORF">ACFO4L_05780</name>
</gene>
<keyword evidence="6" id="KW-1185">Reference proteome</keyword>
<dbReference type="Pfam" id="PF00392">
    <property type="entry name" value="GntR"/>
    <property type="match status" value="1"/>
</dbReference>
<accession>A0ABV9NRQ1</accession>
<dbReference type="RefSeq" id="WP_377908749.1">
    <property type="nucleotide sequence ID" value="NZ_JBHSGK010000004.1"/>
</dbReference>
<dbReference type="PANTHER" id="PTHR43537">
    <property type="entry name" value="TRANSCRIPTIONAL REGULATOR, GNTR FAMILY"/>
    <property type="match status" value="1"/>
</dbReference>
<dbReference type="PROSITE" id="PS50949">
    <property type="entry name" value="HTH_GNTR"/>
    <property type="match status" value="1"/>
</dbReference>
<dbReference type="InterPro" id="IPR000524">
    <property type="entry name" value="Tscrpt_reg_HTH_GntR"/>
</dbReference>
<dbReference type="Gene3D" id="1.10.10.10">
    <property type="entry name" value="Winged helix-like DNA-binding domain superfamily/Winged helix DNA-binding domain"/>
    <property type="match status" value="1"/>
</dbReference>
<dbReference type="Proteomes" id="UP001595896">
    <property type="component" value="Unassembled WGS sequence"/>
</dbReference>
<dbReference type="SMART" id="SM00895">
    <property type="entry name" value="FCD"/>
    <property type="match status" value="1"/>
</dbReference>
<sequence>MPKNLSEQLLHELGSSIVQGKRQPGELLPKVETLSEMKGVSRTVVREAMKGLSARRLIESSTRTGTVVRPREAWLWWDPDIISWAAAAEENQSFLMQLTEVRLAMEPAAVKLAAKNADEEDIAAIRHRYDLLEQSVNSEDEWVAADAAFHEAILHASHNELMQSLIQTLQEGLYQSRHTTMRILQRAGDSSRRMALDLHRDVMTAVIEGKEDEARMRMETLLHTVSRLLKEYEAEVKKEAPK</sequence>